<dbReference type="PANTHER" id="PTHR12758">
    <property type="entry name" value="APOPTOSIS INHIBITOR 5-RELATED"/>
    <property type="match status" value="1"/>
</dbReference>
<dbReference type="InterPro" id="IPR049012">
    <property type="entry name" value="Mutator_transp_dom"/>
</dbReference>
<feature type="region of interest" description="Disordered" evidence="3">
    <location>
        <begin position="266"/>
        <end position="323"/>
    </location>
</feature>
<evidence type="ECO:0000259" key="4">
    <source>
        <dbReference type="Pfam" id="PF04218"/>
    </source>
</evidence>
<dbReference type="Proteomes" id="UP000821837">
    <property type="component" value="Unassembled WGS sequence"/>
</dbReference>
<dbReference type="AlphaFoldDB" id="A0A9D4QA53"/>
<dbReference type="Pfam" id="PF20700">
    <property type="entry name" value="Mutator"/>
    <property type="match status" value="1"/>
</dbReference>
<dbReference type="EMBL" id="JABSTV010001248">
    <property type="protein sequence ID" value="KAH7970103.1"/>
    <property type="molecule type" value="Genomic_DNA"/>
</dbReference>
<comment type="caution">
    <text evidence="6">The sequence shown here is derived from an EMBL/GenBank/DDBJ whole genome shotgun (WGS) entry which is preliminary data.</text>
</comment>
<evidence type="ECO:0000259" key="5">
    <source>
        <dbReference type="Pfam" id="PF20700"/>
    </source>
</evidence>
<feature type="compositionally biased region" description="Basic residues" evidence="3">
    <location>
        <begin position="266"/>
        <end position="280"/>
    </location>
</feature>
<dbReference type="Pfam" id="PF04218">
    <property type="entry name" value="CENP-B_N"/>
    <property type="match status" value="1"/>
</dbReference>
<keyword evidence="2" id="KW-0053">Apoptosis</keyword>
<dbReference type="Pfam" id="PF05918">
    <property type="entry name" value="API5"/>
    <property type="match status" value="1"/>
</dbReference>
<evidence type="ECO:0000313" key="6">
    <source>
        <dbReference type="EMBL" id="KAH7970103.1"/>
    </source>
</evidence>
<feature type="region of interest" description="Disordered" evidence="3">
    <location>
        <begin position="832"/>
        <end position="859"/>
    </location>
</feature>
<organism evidence="6 7">
    <name type="scientific">Rhipicephalus sanguineus</name>
    <name type="common">Brown dog tick</name>
    <name type="synonym">Ixodes sanguineus</name>
    <dbReference type="NCBI Taxonomy" id="34632"/>
    <lineage>
        <taxon>Eukaryota</taxon>
        <taxon>Metazoa</taxon>
        <taxon>Ecdysozoa</taxon>
        <taxon>Arthropoda</taxon>
        <taxon>Chelicerata</taxon>
        <taxon>Arachnida</taxon>
        <taxon>Acari</taxon>
        <taxon>Parasitiformes</taxon>
        <taxon>Ixodida</taxon>
        <taxon>Ixodoidea</taxon>
        <taxon>Ixodidae</taxon>
        <taxon>Rhipicephalinae</taxon>
        <taxon>Rhipicephalus</taxon>
        <taxon>Rhipicephalus</taxon>
    </lineage>
</organism>
<dbReference type="PANTHER" id="PTHR12758:SF19">
    <property type="entry name" value="APOPTOSIS INHIBITOR 5"/>
    <property type="match status" value="1"/>
</dbReference>
<accession>A0A9D4QA53</accession>
<dbReference type="GO" id="GO:0003677">
    <property type="term" value="F:DNA binding"/>
    <property type="evidence" value="ECO:0007669"/>
    <property type="project" value="InterPro"/>
</dbReference>
<gene>
    <name evidence="6" type="ORF">HPB52_024150</name>
</gene>
<dbReference type="SUPFAM" id="SSF46689">
    <property type="entry name" value="Homeodomain-like"/>
    <property type="match status" value="1"/>
</dbReference>
<feature type="domain" description="Mutator-like transposase" evidence="5">
    <location>
        <begin position="400"/>
        <end position="470"/>
    </location>
</feature>
<proteinExistence type="predicted"/>
<feature type="domain" description="HTH psq-type" evidence="4">
    <location>
        <begin position="4"/>
        <end position="52"/>
    </location>
</feature>
<feature type="region of interest" description="Disordered" evidence="3">
    <location>
        <begin position="574"/>
        <end position="596"/>
    </location>
</feature>
<comment type="subcellular location">
    <subcellularLocation>
        <location evidence="1">Nucleus</location>
    </subcellularLocation>
</comment>
<dbReference type="GO" id="GO:0003723">
    <property type="term" value="F:RNA binding"/>
    <property type="evidence" value="ECO:0007669"/>
    <property type="project" value="TreeGrafter"/>
</dbReference>
<evidence type="ECO:0000256" key="1">
    <source>
        <dbReference type="ARBA" id="ARBA00004123"/>
    </source>
</evidence>
<dbReference type="InterPro" id="IPR008383">
    <property type="entry name" value="API5"/>
</dbReference>
<dbReference type="InterPro" id="IPR007889">
    <property type="entry name" value="HTH_Psq"/>
</dbReference>
<keyword evidence="7" id="KW-1185">Reference proteome</keyword>
<reference evidence="6" key="1">
    <citation type="journal article" date="2020" name="Cell">
        <title>Large-Scale Comparative Analyses of Tick Genomes Elucidate Their Genetic Diversity and Vector Capacities.</title>
        <authorList>
            <consortium name="Tick Genome and Microbiome Consortium (TIGMIC)"/>
            <person name="Jia N."/>
            <person name="Wang J."/>
            <person name="Shi W."/>
            <person name="Du L."/>
            <person name="Sun Y."/>
            <person name="Zhan W."/>
            <person name="Jiang J.F."/>
            <person name="Wang Q."/>
            <person name="Zhang B."/>
            <person name="Ji P."/>
            <person name="Bell-Sakyi L."/>
            <person name="Cui X.M."/>
            <person name="Yuan T.T."/>
            <person name="Jiang B.G."/>
            <person name="Yang W.F."/>
            <person name="Lam T.T."/>
            <person name="Chang Q.C."/>
            <person name="Ding S.J."/>
            <person name="Wang X.J."/>
            <person name="Zhu J.G."/>
            <person name="Ruan X.D."/>
            <person name="Zhao L."/>
            <person name="Wei J.T."/>
            <person name="Ye R.Z."/>
            <person name="Que T.C."/>
            <person name="Du C.H."/>
            <person name="Zhou Y.H."/>
            <person name="Cheng J.X."/>
            <person name="Dai P.F."/>
            <person name="Guo W.B."/>
            <person name="Han X.H."/>
            <person name="Huang E.J."/>
            <person name="Li L.F."/>
            <person name="Wei W."/>
            <person name="Gao Y.C."/>
            <person name="Liu J.Z."/>
            <person name="Shao H.Z."/>
            <person name="Wang X."/>
            <person name="Wang C.C."/>
            <person name="Yang T.C."/>
            <person name="Huo Q.B."/>
            <person name="Li W."/>
            <person name="Chen H.Y."/>
            <person name="Chen S.E."/>
            <person name="Zhou L.G."/>
            <person name="Ni X.B."/>
            <person name="Tian J.H."/>
            <person name="Sheng Y."/>
            <person name="Liu T."/>
            <person name="Pan Y.S."/>
            <person name="Xia L.Y."/>
            <person name="Li J."/>
            <person name="Zhao F."/>
            <person name="Cao W.C."/>
        </authorList>
    </citation>
    <scope>NUCLEOTIDE SEQUENCE</scope>
    <source>
        <strain evidence="6">Rsan-2018</strain>
    </source>
</reference>
<evidence type="ECO:0008006" key="8">
    <source>
        <dbReference type="Google" id="ProtNLM"/>
    </source>
</evidence>
<dbReference type="InterPro" id="IPR009057">
    <property type="entry name" value="Homeodomain-like_sf"/>
</dbReference>
<reference evidence="6" key="2">
    <citation type="submission" date="2021-09" db="EMBL/GenBank/DDBJ databases">
        <authorList>
            <person name="Jia N."/>
            <person name="Wang J."/>
            <person name="Shi W."/>
            <person name="Du L."/>
            <person name="Sun Y."/>
            <person name="Zhan W."/>
            <person name="Jiang J."/>
            <person name="Wang Q."/>
            <person name="Zhang B."/>
            <person name="Ji P."/>
            <person name="Sakyi L.B."/>
            <person name="Cui X."/>
            <person name="Yuan T."/>
            <person name="Jiang B."/>
            <person name="Yang W."/>
            <person name="Lam T.T.-Y."/>
            <person name="Chang Q."/>
            <person name="Ding S."/>
            <person name="Wang X."/>
            <person name="Zhu J."/>
            <person name="Ruan X."/>
            <person name="Zhao L."/>
            <person name="Wei J."/>
            <person name="Que T."/>
            <person name="Du C."/>
            <person name="Cheng J."/>
            <person name="Dai P."/>
            <person name="Han X."/>
            <person name="Huang E."/>
            <person name="Gao Y."/>
            <person name="Liu J."/>
            <person name="Shao H."/>
            <person name="Ye R."/>
            <person name="Li L."/>
            <person name="Wei W."/>
            <person name="Wang X."/>
            <person name="Wang C."/>
            <person name="Huo Q."/>
            <person name="Li W."/>
            <person name="Guo W."/>
            <person name="Chen H."/>
            <person name="Chen S."/>
            <person name="Zhou L."/>
            <person name="Zhou L."/>
            <person name="Ni X."/>
            <person name="Tian J."/>
            <person name="Zhou Y."/>
            <person name="Sheng Y."/>
            <person name="Liu T."/>
            <person name="Pan Y."/>
            <person name="Xia L."/>
            <person name="Li J."/>
            <person name="Zhao F."/>
            <person name="Cao W."/>
        </authorList>
    </citation>
    <scope>NUCLEOTIDE SEQUENCE</scope>
    <source>
        <strain evidence="6">Rsan-2018</strain>
        <tissue evidence="6">Larvae</tissue>
    </source>
</reference>
<sequence>MASRKRKALSLKEKLDVLNAVDTQPARKRVDIAKDLGLPPSTLNTIISKRAEIEGNAALFGPKAKQARGAKYGNLDEALLTWFKQARAAAAQHCFTRCGFRVDGEVESSIEADEPEAASCERELTDAMNALGATGVTYDDLVAVDAAVVTSECQSIAEIVANSVASEDGDCDDDDEHEPQDPGELAAELADPSFGEAVTAVDLLRRYVAHESDADSSAAFQPAACAARRHFERVTAVTPRNRITQSASVDRIAMPGSAKKYRTVHAFGRRKRKGRGRKAAKSSEPLVDSEEQCVDAPRPFSSGATERVASDSDDGRTSAAADSGRLRVDAKVLTEAEVEENRAREKETLERLSSAPATARKIDSFTESCSEASTLDSDHAAPYLVMHLDVLNSIMGVKQKSEGKRGLGGKGRLTGELITRLSTYYGRALKSHEGDVGEMQKAVMATYRHVTSTDECSDHSLCPAGESSWCRHNAAKAKGQPDPKHAYNLPKEVAEALLPVYTRLSQKALLERCQRGKTQNSNESLHSVIWSLAAKEHHASLFAVEAAVAETVLRFNTGNLHSATAILDEMDMNATGTGSRRAREKDHRRSISSTKKRTASLELQKLPYVSSSKFVTHLCQQALPGQPLLEAETLELLKLLAEMVPFAANLSAEDLEACLKLVFEKLLELMPLPPAGEESENSSEQQPEPELQLSHVECLMYSFHQLAKRNPQFLTSEESAERLRDFKLRLQYLARGVQVYIKKLRLALQGKKPSELKTEENKLKAAALKTTSNINALIRDLFHVPPSFKSSITLSWKPATTNEKIGADNAQTVQAAGAKGEKRRISFPEDTNKGTKRIVAPSKNERELYSPPSGKYSTKVQGFQLPANRGRGGFNRFRGGGRGWRGRIYS</sequence>
<dbReference type="GO" id="GO:0006915">
    <property type="term" value="P:apoptotic process"/>
    <property type="evidence" value="ECO:0007669"/>
    <property type="project" value="UniProtKB-KW"/>
</dbReference>
<name>A0A9D4QA53_RHISA</name>
<dbReference type="GO" id="GO:0005634">
    <property type="term" value="C:nucleus"/>
    <property type="evidence" value="ECO:0007669"/>
    <property type="project" value="UniProtKB-SubCell"/>
</dbReference>
<dbReference type="Gene3D" id="1.10.10.60">
    <property type="entry name" value="Homeodomain-like"/>
    <property type="match status" value="1"/>
</dbReference>
<evidence type="ECO:0000256" key="3">
    <source>
        <dbReference type="SAM" id="MobiDB-lite"/>
    </source>
</evidence>
<protein>
    <recommendedName>
        <fullName evidence="8">HTH psq-type domain-containing protein</fullName>
    </recommendedName>
</protein>
<dbReference type="GO" id="GO:0043066">
    <property type="term" value="P:negative regulation of apoptotic process"/>
    <property type="evidence" value="ECO:0007669"/>
    <property type="project" value="TreeGrafter"/>
</dbReference>
<evidence type="ECO:0000256" key="2">
    <source>
        <dbReference type="ARBA" id="ARBA00022703"/>
    </source>
</evidence>
<evidence type="ECO:0000313" key="7">
    <source>
        <dbReference type="Proteomes" id="UP000821837"/>
    </source>
</evidence>
<dbReference type="VEuPathDB" id="VectorBase:RSAN_034516"/>